<protein>
    <submittedName>
        <fullName evidence="3">HPt (Histidine-containing phosphotransfer) domain-containing protein</fullName>
    </submittedName>
</protein>
<dbReference type="PROSITE" id="PS50894">
    <property type="entry name" value="HPT"/>
    <property type="match status" value="1"/>
</dbReference>
<name>A0A444IRC0_9BACT</name>
<reference evidence="3 4" key="1">
    <citation type="submission" date="2017-01" db="EMBL/GenBank/DDBJ databases">
        <title>The cable genome- insights into the physiology and evolution of filamentous bacteria capable of sulfide oxidation via long distance electron transfer.</title>
        <authorList>
            <person name="Schreiber L."/>
            <person name="Bjerg J.T."/>
            <person name="Boggild A."/>
            <person name="Van De Vossenberg J."/>
            <person name="Meysman F."/>
            <person name="Nielsen L.P."/>
            <person name="Schramm A."/>
            <person name="Kjeldsen K.U."/>
        </authorList>
    </citation>
    <scope>NUCLEOTIDE SEQUENCE [LARGE SCALE GENOMIC DNA]</scope>
    <source>
        <strain evidence="3">MCF</strain>
    </source>
</reference>
<dbReference type="Pfam" id="PF01627">
    <property type="entry name" value="Hpt"/>
    <property type="match status" value="1"/>
</dbReference>
<evidence type="ECO:0000256" key="1">
    <source>
        <dbReference type="PROSITE-ProRule" id="PRU00110"/>
    </source>
</evidence>
<dbReference type="Gene3D" id="1.20.120.160">
    <property type="entry name" value="HPT domain"/>
    <property type="match status" value="1"/>
</dbReference>
<proteinExistence type="predicted"/>
<gene>
    <name evidence="3" type="ORF">H206_02465</name>
</gene>
<dbReference type="InterPro" id="IPR008207">
    <property type="entry name" value="Sig_transdc_His_kin_Hpt_dom"/>
</dbReference>
<keyword evidence="1" id="KW-0597">Phosphoprotein</keyword>
<dbReference type="InterPro" id="IPR036641">
    <property type="entry name" value="HPT_dom_sf"/>
</dbReference>
<dbReference type="AlphaFoldDB" id="A0A444IRC0"/>
<accession>A0A444IRC0</accession>
<dbReference type="GO" id="GO:0004672">
    <property type="term" value="F:protein kinase activity"/>
    <property type="evidence" value="ECO:0007669"/>
    <property type="project" value="UniProtKB-ARBA"/>
</dbReference>
<keyword evidence="4" id="KW-1185">Reference proteome</keyword>
<evidence type="ECO:0000259" key="2">
    <source>
        <dbReference type="PROSITE" id="PS50894"/>
    </source>
</evidence>
<dbReference type="SUPFAM" id="SSF47226">
    <property type="entry name" value="Histidine-containing phosphotransfer domain, HPT domain"/>
    <property type="match status" value="1"/>
</dbReference>
<dbReference type="GO" id="GO:0000160">
    <property type="term" value="P:phosphorelay signal transduction system"/>
    <property type="evidence" value="ECO:0007669"/>
    <property type="project" value="InterPro"/>
</dbReference>
<evidence type="ECO:0000313" key="4">
    <source>
        <dbReference type="Proteomes" id="UP000287853"/>
    </source>
</evidence>
<feature type="domain" description="HPt" evidence="2">
    <location>
        <begin position="24"/>
        <end position="118"/>
    </location>
</feature>
<dbReference type="EMBL" id="MTKO01000120">
    <property type="protein sequence ID" value="RWX43431.1"/>
    <property type="molecule type" value="Genomic_DNA"/>
</dbReference>
<sequence>MSEKLPRSLPCLDIQAGIKQLEGNKDLYIKLLKKFAECNHDLAKKITDNLANNEEKKARIQAHSTKGVSGSLGATELYLASAALEIAITQGKTENALQDFATILKTVLRSIAALLHDLEDNDPAPTTEKDVDLDILLPLLEKLDAYLRVGDFNALGCYVNLQKIVRNTVVTEEVNTWEAYINRFEYKQVAEKLAMLQIRLRNRTF</sequence>
<organism evidence="3 4">
    <name type="scientific">Candidatus Electrothrix aarhusensis</name>
    <dbReference type="NCBI Taxonomy" id="1859131"/>
    <lineage>
        <taxon>Bacteria</taxon>
        <taxon>Pseudomonadati</taxon>
        <taxon>Thermodesulfobacteriota</taxon>
        <taxon>Desulfobulbia</taxon>
        <taxon>Desulfobulbales</taxon>
        <taxon>Desulfobulbaceae</taxon>
        <taxon>Candidatus Electrothrix</taxon>
    </lineage>
</organism>
<evidence type="ECO:0000313" key="3">
    <source>
        <dbReference type="EMBL" id="RWX43431.1"/>
    </source>
</evidence>
<dbReference type="Proteomes" id="UP000287853">
    <property type="component" value="Unassembled WGS sequence"/>
</dbReference>
<feature type="modified residue" description="Phosphohistidine" evidence="1">
    <location>
        <position position="63"/>
    </location>
</feature>
<comment type="caution">
    <text evidence="3">The sequence shown here is derived from an EMBL/GenBank/DDBJ whole genome shotgun (WGS) entry which is preliminary data.</text>
</comment>